<sequence length="539" mass="59725">MREDGWRSGLDPLEAEQEQIKYRICGMKMMFQPHERMLPKAAEAVETIPRITVWELASRLWASRFWALAGAVIFGLLCLSIMPFIKPVYEASAQIYVDPQNLQVLRNDLAPPVAAGDSGVVVVESQVRIMQSTSVLKLVVESLDLTKDEEFGGRGNASSLLSFGPPSASTVDPVQQAVERLAKNINVVREDRTYMITVYARSQSATRAAEISNAVVKSYLQLRDKQRTDQANTASESLENRLTSLQSALKVREDAIAKFKVDNHIVDANGTVLAESRLSQNSTAVSTAQDTMNKRKVDRDQLKALLAHPERFLSSPIATASPDLMRLRAEMEASEADVSTLAATLGERHPRVITARSKVAAVERAVSAEMARLAQYASIEYERSKSEYESAVKSLDPLISQVQDIDSARIELRQLQRDADSARALYEEALTRSRETREQGLLNTINAQIVSPASTPIRRKSPPSLSMMLVVSVGFGISLGWSLGIGYGYLRDRAYSTERDEIKAPEGHVPPPLLNLYDRYSSDAPRVPRASRKEDGYRS</sequence>
<evidence type="ECO:0000256" key="5">
    <source>
        <dbReference type="ARBA" id="ARBA00023136"/>
    </source>
</evidence>
<keyword evidence="6" id="KW-0175">Coiled coil</keyword>
<dbReference type="GO" id="GO:0005886">
    <property type="term" value="C:plasma membrane"/>
    <property type="evidence" value="ECO:0007669"/>
    <property type="project" value="UniProtKB-SubCell"/>
</dbReference>
<evidence type="ECO:0000256" key="8">
    <source>
        <dbReference type="SAM" id="Phobius"/>
    </source>
</evidence>
<keyword evidence="11" id="KW-1185">Reference proteome</keyword>
<organism evidence="10 11">
    <name type="scientific">Neorhizobium lilium</name>
    <dbReference type="NCBI Taxonomy" id="2503024"/>
    <lineage>
        <taxon>Bacteria</taxon>
        <taxon>Pseudomonadati</taxon>
        <taxon>Pseudomonadota</taxon>
        <taxon>Alphaproteobacteria</taxon>
        <taxon>Hyphomicrobiales</taxon>
        <taxon>Rhizobiaceae</taxon>
        <taxon>Rhizobium/Agrobacterium group</taxon>
        <taxon>Neorhizobium</taxon>
    </lineage>
</organism>
<reference evidence="10 11" key="1">
    <citation type="submission" date="2019-01" db="EMBL/GenBank/DDBJ databases">
        <title>The draft genome of Rhizobium sp. 24NR.</title>
        <authorList>
            <person name="Liu L."/>
            <person name="Liang L."/>
            <person name="Shi S."/>
            <person name="Xu L."/>
            <person name="Wang X."/>
            <person name="Li L."/>
            <person name="Zhang X."/>
        </authorList>
    </citation>
    <scope>NUCLEOTIDE SEQUENCE [LARGE SCALE GENOMIC DNA]</scope>
    <source>
        <strain evidence="10 11">24NR</strain>
    </source>
</reference>
<evidence type="ECO:0000256" key="6">
    <source>
        <dbReference type="SAM" id="Coils"/>
    </source>
</evidence>
<dbReference type="PANTHER" id="PTHR32309">
    <property type="entry name" value="TYROSINE-PROTEIN KINASE"/>
    <property type="match status" value="1"/>
</dbReference>
<dbReference type="GO" id="GO:0004713">
    <property type="term" value="F:protein tyrosine kinase activity"/>
    <property type="evidence" value="ECO:0007669"/>
    <property type="project" value="TreeGrafter"/>
</dbReference>
<name>A0A444LLH3_9HYPH</name>
<dbReference type="Pfam" id="PF02706">
    <property type="entry name" value="Wzz"/>
    <property type="match status" value="1"/>
</dbReference>
<feature type="coiled-coil region" evidence="6">
    <location>
        <begin position="398"/>
        <end position="432"/>
    </location>
</feature>
<dbReference type="PANTHER" id="PTHR32309:SF13">
    <property type="entry name" value="FERRIC ENTEROBACTIN TRANSPORT PROTEIN FEPE"/>
    <property type="match status" value="1"/>
</dbReference>
<protein>
    <recommendedName>
        <fullName evidence="9">Polysaccharide chain length determinant N-terminal domain-containing protein</fullName>
    </recommendedName>
</protein>
<comment type="subcellular location">
    <subcellularLocation>
        <location evidence="1">Cell membrane</location>
        <topology evidence="1">Multi-pass membrane protein</topology>
    </subcellularLocation>
</comment>
<feature type="transmembrane region" description="Helical" evidence="8">
    <location>
        <begin position="465"/>
        <end position="490"/>
    </location>
</feature>
<evidence type="ECO:0000256" key="2">
    <source>
        <dbReference type="ARBA" id="ARBA00022475"/>
    </source>
</evidence>
<evidence type="ECO:0000256" key="3">
    <source>
        <dbReference type="ARBA" id="ARBA00022692"/>
    </source>
</evidence>
<keyword evidence="2" id="KW-1003">Cell membrane</keyword>
<dbReference type="EMBL" id="SBIP01000001">
    <property type="protein sequence ID" value="RWX81122.1"/>
    <property type="molecule type" value="Genomic_DNA"/>
</dbReference>
<accession>A0A444LLH3</accession>
<evidence type="ECO:0000313" key="10">
    <source>
        <dbReference type="EMBL" id="RWX81122.1"/>
    </source>
</evidence>
<comment type="caution">
    <text evidence="10">The sequence shown here is derived from an EMBL/GenBank/DDBJ whole genome shotgun (WGS) entry which is preliminary data.</text>
</comment>
<keyword evidence="5 8" id="KW-0472">Membrane</keyword>
<evidence type="ECO:0000259" key="9">
    <source>
        <dbReference type="Pfam" id="PF02706"/>
    </source>
</evidence>
<proteinExistence type="predicted"/>
<gene>
    <name evidence="10" type="ORF">EPK99_01965</name>
</gene>
<dbReference type="InterPro" id="IPR003856">
    <property type="entry name" value="LPS_length_determ_N"/>
</dbReference>
<keyword evidence="4 8" id="KW-1133">Transmembrane helix</keyword>
<feature type="transmembrane region" description="Helical" evidence="8">
    <location>
        <begin position="65"/>
        <end position="85"/>
    </location>
</feature>
<dbReference type="InterPro" id="IPR050445">
    <property type="entry name" value="Bact_polysacc_biosynth/exp"/>
</dbReference>
<feature type="region of interest" description="Disordered" evidence="7">
    <location>
        <begin position="501"/>
        <end position="539"/>
    </location>
</feature>
<dbReference type="AlphaFoldDB" id="A0A444LLH3"/>
<dbReference type="Proteomes" id="UP000287687">
    <property type="component" value="Unassembled WGS sequence"/>
</dbReference>
<keyword evidence="3 8" id="KW-0812">Transmembrane</keyword>
<evidence type="ECO:0000256" key="1">
    <source>
        <dbReference type="ARBA" id="ARBA00004651"/>
    </source>
</evidence>
<evidence type="ECO:0000256" key="7">
    <source>
        <dbReference type="SAM" id="MobiDB-lite"/>
    </source>
</evidence>
<dbReference type="OrthoDB" id="230260at2"/>
<feature type="domain" description="Polysaccharide chain length determinant N-terminal" evidence="9">
    <location>
        <begin position="51"/>
        <end position="142"/>
    </location>
</feature>
<evidence type="ECO:0000313" key="11">
    <source>
        <dbReference type="Proteomes" id="UP000287687"/>
    </source>
</evidence>
<evidence type="ECO:0000256" key="4">
    <source>
        <dbReference type="ARBA" id="ARBA00022989"/>
    </source>
</evidence>